<dbReference type="EMBL" id="JACYGY010000001">
    <property type="protein sequence ID" value="MBE9462515.1"/>
    <property type="molecule type" value="Genomic_DNA"/>
</dbReference>
<gene>
    <name evidence="1" type="ORF">IEE83_11540</name>
</gene>
<evidence type="ECO:0000313" key="1">
    <source>
        <dbReference type="EMBL" id="MBE9462515.1"/>
    </source>
</evidence>
<name>A0ABR9WAM4_9BACT</name>
<evidence type="ECO:0000313" key="2">
    <source>
        <dbReference type="Proteomes" id="UP000634134"/>
    </source>
</evidence>
<keyword evidence="2" id="KW-1185">Reference proteome</keyword>
<comment type="caution">
    <text evidence="1">The sequence shown here is derived from an EMBL/GenBank/DDBJ whole genome shotgun (WGS) entry which is preliminary data.</text>
</comment>
<reference evidence="2" key="1">
    <citation type="submission" date="2023-07" db="EMBL/GenBank/DDBJ databases">
        <title>Dyadobacter sp. nov 'subterranea' isolated from contaminted grondwater.</title>
        <authorList>
            <person name="Szabo I."/>
            <person name="Al-Omari J."/>
            <person name="Szerdahelyi S.G."/>
            <person name="Rado J."/>
        </authorList>
    </citation>
    <scope>NUCLEOTIDE SEQUENCE [LARGE SCALE GENOMIC DNA]</scope>
    <source>
        <strain evidence="2">UP-52</strain>
    </source>
</reference>
<protein>
    <submittedName>
        <fullName evidence="1">Uncharacterized protein</fullName>
    </submittedName>
</protein>
<accession>A0ABR9WAM4</accession>
<proteinExistence type="predicted"/>
<dbReference type="Proteomes" id="UP000634134">
    <property type="component" value="Unassembled WGS sequence"/>
</dbReference>
<organism evidence="1 2">
    <name type="scientific">Dyadobacter subterraneus</name>
    <dbReference type="NCBI Taxonomy" id="2773304"/>
    <lineage>
        <taxon>Bacteria</taxon>
        <taxon>Pseudomonadati</taxon>
        <taxon>Bacteroidota</taxon>
        <taxon>Cytophagia</taxon>
        <taxon>Cytophagales</taxon>
        <taxon>Spirosomataceae</taxon>
        <taxon>Dyadobacter</taxon>
    </lineage>
</organism>
<dbReference type="RefSeq" id="WP_194120715.1">
    <property type="nucleotide sequence ID" value="NZ_JACYGY010000001.1"/>
</dbReference>
<sequence>MTHEKVFTLKNRREVKVIFEATYHPTIQKLKTEYEILIREPGEKSFRTPIGISHPKYWKLQTVTKEQGRELILLYSGISRKQVQIAENEFNQLMLVPA</sequence>